<gene>
    <name evidence="3" type="ORF">S01H1_01740</name>
</gene>
<dbReference type="SUPFAM" id="SSF75217">
    <property type="entry name" value="alpha/beta knot"/>
    <property type="match status" value="1"/>
</dbReference>
<dbReference type="EMBL" id="BARS01000783">
    <property type="protein sequence ID" value="GAF82534.1"/>
    <property type="molecule type" value="Genomic_DNA"/>
</dbReference>
<dbReference type="GO" id="GO:0008173">
    <property type="term" value="F:RNA methyltransferase activity"/>
    <property type="evidence" value="ECO:0007669"/>
    <property type="project" value="TreeGrafter"/>
</dbReference>
<feature type="non-terminal residue" evidence="3">
    <location>
        <position position="41"/>
    </location>
</feature>
<keyword evidence="1" id="KW-0963">Cytoplasm</keyword>
<evidence type="ECO:0000256" key="2">
    <source>
        <dbReference type="ARBA" id="ARBA00022691"/>
    </source>
</evidence>
<comment type="caution">
    <text evidence="3">The sequence shown here is derived from an EMBL/GenBank/DDBJ whole genome shotgun (WGS) entry which is preliminary data.</text>
</comment>
<accession>X0SNB5</accession>
<protein>
    <submittedName>
        <fullName evidence="3">Uncharacterized protein</fullName>
    </submittedName>
</protein>
<proteinExistence type="predicted"/>
<dbReference type="InterPro" id="IPR029028">
    <property type="entry name" value="Alpha/beta_knot_MTases"/>
</dbReference>
<organism evidence="3">
    <name type="scientific">marine sediment metagenome</name>
    <dbReference type="NCBI Taxonomy" id="412755"/>
    <lineage>
        <taxon>unclassified sequences</taxon>
        <taxon>metagenomes</taxon>
        <taxon>ecological metagenomes</taxon>
    </lineage>
</organism>
<dbReference type="InterPro" id="IPR016914">
    <property type="entry name" value="TrmL"/>
</dbReference>
<evidence type="ECO:0000256" key="1">
    <source>
        <dbReference type="ARBA" id="ARBA00022490"/>
    </source>
</evidence>
<sequence>MNIVLFQPEIAYNTGSVGRTCVALGARLWLVRPLGFQLDAR</sequence>
<dbReference type="PANTHER" id="PTHR42971:SF1">
    <property type="entry name" value="TRNA (CYTIDINE(34)-2'-O)-METHYLTRANSFERASE"/>
    <property type="match status" value="1"/>
</dbReference>
<dbReference type="GO" id="GO:0002130">
    <property type="term" value="P:wobble position ribose methylation"/>
    <property type="evidence" value="ECO:0007669"/>
    <property type="project" value="TreeGrafter"/>
</dbReference>
<dbReference type="Gene3D" id="3.40.1280.10">
    <property type="match status" value="1"/>
</dbReference>
<dbReference type="PANTHER" id="PTHR42971">
    <property type="entry name" value="TRNA (CYTIDINE(34)-2'-O)-METHYLTRANSFERASE"/>
    <property type="match status" value="1"/>
</dbReference>
<dbReference type="InterPro" id="IPR029026">
    <property type="entry name" value="tRNA_m1G_MTases_N"/>
</dbReference>
<reference evidence="3" key="1">
    <citation type="journal article" date="2014" name="Front. Microbiol.">
        <title>High frequency of phylogenetically diverse reductive dehalogenase-homologous genes in deep subseafloor sedimentary metagenomes.</title>
        <authorList>
            <person name="Kawai M."/>
            <person name="Futagami T."/>
            <person name="Toyoda A."/>
            <person name="Takaki Y."/>
            <person name="Nishi S."/>
            <person name="Hori S."/>
            <person name="Arai W."/>
            <person name="Tsubouchi T."/>
            <person name="Morono Y."/>
            <person name="Uchiyama I."/>
            <person name="Ito T."/>
            <person name="Fujiyama A."/>
            <person name="Inagaki F."/>
            <person name="Takami H."/>
        </authorList>
    </citation>
    <scope>NUCLEOTIDE SEQUENCE</scope>
    <source>
        <strain evidence="3">Expedition CK06-06</strain>
    </source>
</reference>
<name>X0SNB5_9ZZZZ</name>
<keyword evidence="2" id="KW-0949">S-adenosyl-L-methionine</keyword>
<dbReference type="AlphaFoldDB" id="X0SNB5"/>
<evidence type="ECO:0000313" key="3">
    <source>
        <dbReference type="EMBL" id="GAF82534.1"/>
    </source>
</evidence>